<dbReference type="STRING" id="1255658.FM114_14640"/>
<keyword evidence="4" id="KW-0547">Nucleotide-binding</keyword>
<evidence type="ECO:0000256" key="5">
    <source>
        <dbReference type="ARBA" id="ARBA00022840"/>
    </source>
</evidence>
<dbReference type="InterPro" id="IPR003593">
    <property type="entry name" value="AAA+_ATPase"/>
</dbReference>
<dbReference type="InterPro" id="IPR017871">
    <property type="entry name" value="ABC_transporter-like_CS"/>
</dbReference>
<dbReference type="Gene3D" id="3.40.50.300">
    <property type="entry name" value="P-loop containing nucleotide triphosphate hydrolases"/>
    <property type="match status" value="1"/>
</dbReference>
<dbReference type="PROSITE" id="PS00211">
    <property type="entry name" value="ABC_TRANSPORTER_1"/>
    <property type="match status" value="1"/>
</dbReference>
<dbReference type="Pfam" id="PF00005">
    <property type="entry name" value="ABC_tran"/>
    <property type="match status" value="1"/>
</dbReference>
<dbReference type="GO" id="GO:0005524">
    <property type="term" value="F:ATP binding"/>
    <property type="evidence" value="ECO:0007669"/>
    <property type="project" value="UniProtKB-KW"/>
</dbReference>
<evidence type="ECO:0000256" key="9">
    <source>
        <dbReference type="ARBA" id="ARBA00066388"/>
    </source>
</evidence>
<evidence type="ECO:0000256" key="7">
    <source>
        <dbReference type="ARBA" id="ARBA00023065"/>
    </source>
</evidence>
<evidence type="ECO:0000256" key="8">
    <source>
        <dbReference type="ARBA" id="ARBA00023136"/>
    </source>
</evidence>
<dbReference type="PROSITE" id="PS50893">
    <property type="entry name" value="ABC_TRANSPORTER_2"/>
    <property type="match status" value="1"/>
</dbReference>
<gene>
    <name evidence="11" type="ORF">FM114_14640</name>
</gene>
<dbReference type="InterPro" id="IPR003439">
    <property type="entry name" value="ABC_transporter-like_ATP-bd"/>
</dbReference>
<keyword evidence="1" id="KW-0813">Transport</keyword>
<evidence type="ECO:0000256" key="6">
    <source>
        <dbReference type="ARBA" id="ARBA00023004"/>
    </source>
</evidence>
<evidence type="ECO:0000256" key="2">
    <source>
        <dbReference type="ARBA" id="ARBA00022475"/>
    </source>
</evidence>
<dbReference type="PANTHER" id="PTHR42781:SF4">
    <property type="entry name" value="SPERMIDINE_PUTRESCINE IMPORT ATP-BINDING PROTEIN POTA"/>
    <property type="match status" value="1"/>
</dbReference>
<feature type="domain" description="ABC transporter" evidence="10">
    <location>
        <begin position="10"/>
        <end position="240"/>
    </location>
</feature>
<proteinExistence type="predicted"/>
<keyword evidence="3" id="KW-0410">Iron transport</keyword>
<dbReference type="SMART" id="SM00382">
    <property type="entry name" value="AAA"/>
    <property type="match status" value="1"/>
</dbReference>
<dbReference type="InterPro" id="IPR015853">
    <property type="entry name" value="ABC_transpr_FbpC"/>
</dbReference>
<dbReference type="GO" id="GO:0016887">
    <property type="term" value="F:ATP hydrolysis activity"/>
    <property type="evidence" value="ECO:0007669"/>
    <property type="project" value="InterPro"/>
</dbReference>
<dbReference type="InterPro" id="IPR050093">
    <property type="entry name" value="ABC_SmlMolc_Importer"/>
</dbReference>
<keyword evidence="12" id="KW-1185">Reference proteome</keyword>
<dbReference type="EC" id="7.6.2.9" evidence="9"/>
<dbReference type="Proteomes" id="UP000188342">
    <property type="component" value="Unassembled WGS sequence"/>
</dbReference>
<keyword evidence="5 11" id="KW-0067">ATP-binding</keyword>
<dbReference type="RefSeq" id="WP_170165371.1">
    <property type="nucleotide sequence ID" value="NZ_FUKQ01000056.1"/>
</dbReference>
<dbReference type="CDD" id="cd03259">
    <property type="entry name" value="ABC_Carb_Solutes_like"/>
    <property type="match status" value="1"/>
</dbReference>
<reference evidence="11 12" key="1">
    <citation type="submission" date="2017-02" db="EMBL/GenBank/DDBJ databases">
        <authorList>
            <person name="Peterson S.W."/>
        </authorList>
    </citation>
    <scope>NUCLEOTIDE SEQUENCE [LARGE SCALE GENOMIC DNA]</scope>
    <source>
        <strain evidence="11 12">LSP_Lj1</strain>
    </source>
</reference>
<evidence type="ECO:0000256" key="3">
    <source>
        <dbReference type="ARBA" id="ARBA00022496"/>
    </source>
</evidence>
<organism evidence="11 12">
    <name type="scientific">Luteococcus japonicus LSP_Lj1</name>
    <dbReference type="NCBI Taxonomy" id="1255658"/>
    <lineage>
        <taxon>Bacteria</taxon>
        <taxon>Bacillati</taxon>
        <taxon>Actinomycetota</taxon>
        <taxon>Actinomycetes</taxon>
        <taxon>Propionibacteriales</taxon>
        <taxon>Propionibacteriaceae</taxon>
        <taxon>Luteococcus</taxon>
    </lineage>
</organism>
<dbReference type="FunFam" id="3.40.50.300:FF:000425">
    <property type="entry name" value="Probable ABC transporter, ATP-binding subunit"/>
    <property type="match status" value="1"/>
</dbReference>
<evidence type="ECO:0000313" key="11">
    <source>
        <dbReference type="EMBL" id="SJN43897.1"/>
    </source>
</evidence>
<sequence length="377" mass="40961">MRDEQATPALRAHGIARRIGGHAVLADVGLEVATGQSLCVIGPSGSGKSTLLRALAGLDPLDSGQVLVDGRDLTLAPPHRRGIAMVFQDADLFGDLDVAENIAFGLGGQRSRAARHDEWVRVTMLRLGLAGLEDRLPHQLSGGQRRRVSLARALVTRPRVLLLDEPMAALDDRMRLDFARQLRQVRQRTGTAMIHVTHDQAEALGSSDRLLVLSHGRVLQQGTPQDVHARPSSAEVAALLGRSNFLEVDVDELRGTPGALRARVRALGATGWVDAHDGLLEGSRQARLLVRPHALAVEERGLLAPGQPWRTDEVYDNVGLLQQEIFQGDHLLHVVETERGTVTVRSPLGQTLLEGSTVRLRLILDECWLLPGQGRSC</sequence>
<keyword evidence="6" id="KW-0408">Iron</keyword>
<protein>
    <recommendedName>
        <fullName evidence="9">ABC-type quaternary amine transporter</fullName>
        <ecNumber evidence="9">7.6.2.9</ecNumber>
    </recommendedName>
</protein>
<evidence type="ECO:0000256" key="1">
    <source>
        <dbReference type="ARBA" id="ARBA00022448"/>
    </source>
</evidence>
<evidence type="ECO:0000259" key="10">
    <source>
        <dbReference type="PROSITE" id="PS50893"/>
    </source>
</evidence>
<dbReference type="InterPro" id="IPR027417">
    <property type="entry name" value="P-loop_NTPase"/>
</dbReference>
<evidence type="ECO:0000256" key="4">
    <source>
        <dbReference type="ARBA" id="ARBA00022741"/>
    </source>
</evidence>
<keyword evidence="8" id="KW-0472">Membrane</keyword>
<keyword evidence="7" id="KW-0406">Ion transport</keyword>
<dbReference type="AlphaFoldDB" id="A0A1R4KI66"/>
<dbReference type="PANTHER" id="PTHR42781">
    <property type="entry name" value="SPERMIDINE/PUTRESCINE IMPORT ATP-BINDING PROTEIN POTA"/>
    <property type="match status" value="1"/>
</dbReference>
<evidence type="ECO:0000313" key="12">
    <source>
        <dbReference type="Proteomes" id="UP000188342"/>
    </source>
</evidence>
<dbReference type="EMBL" id="FUKQ01000056">
    <property type="protein sequence ID" value="SJN43897.1"/>
    <property type="molecule type" value="Genomic_DNA"/>
</dbReference>
<dbReference type="GO" id="GO:0015418">
    <property type="term" value="F:ABC-type quaternary ammonium compound transporting activity"/>
    <property type="evidence" value="ECO:0007669"/>
    <property type="project" value="UniProtKB-EC"/>
</dbReference>
<dbReference type="GO" id="GO:0016020">
    <property type="term" value="C:membrane"/>
    <property type="evidence" value="ECO:0007669"/>
    <property type="project" value="InterPro"/>
</dbReference>
<dbReference type="SUPFAM" id="SSF52540">
    <property type="entry name" value="P-loop containing nucleoside triphosphate hydrolases"/>
    <property type="match status" value="1"/>
</dbReference>
<accession>A0A1R4KI66</accession>
<keyword evidence="2" id="KW-1003">Cell membrane</keyword>
<dbReference type="GO" id="GO:0015408">
    <property type="term" value="F:ABC-type ferric iron transporter activity"/>
    <property type="evidence" value="ECO:0007669"/>
    <property type="project" value="InterPro"/>
</dbReference>
<name>A0A1R4KI66_9ACTN</name>